<dbReference type="InterPro" id="IPR011583">
    <property type="entry name" value="Chitinase_II/V-like_cat"/>
</dbReference>
<dbReference type="InterPro" id="IPR029070">
    <property type="entry name" value="Chitinase_insertion_sf"/>
</dbReference>
<dbReference type="OrthoDB" id="73875at2759"/>
<dbReference type="SUPFAM" id="SSF51445">
    <property type="entry name" value="(Trans)glycosidases"/>
    <property type="match status" value="1"/>
</dbReference>
<dbReference type="GO" id="GO:0005576">
    <property type="term" value="C:extracellular region"/>
    <property type="evidence" value="ECO:0007669"/>
    <property type="project" value="TreeGrafter"/>
</dbReference>
<dbReference type="Pfam" id="PF00024">
    <property type="entry name" value="PAN_1"/>
    <property type="match status" value="1"/>
</dbReference>
<dbReference type="InterPro" id="IPR001223">
    <property type="entry name" value="Glyco_hydro18_cat"/>
</dbReference>
<dbReference type="InterPro" id="IPR003609">
    <property type="entry name" value="Pan_app"/>
</dbReference>
<sequence>MSSWDLTLFMVFISSFWQGVLSSNIVYMSQLYVHVGAKLPISNAVLGTHYAQSPSECGMRCLHDEDCLSFAHNNIDKECRMYGEYKDVSNVPANEWTYFARKQLIAKTDSGPREFVRMCYFTNWAQYSSPPFTKDDIDAIDPFMCSHIIYAFANLKDNELLEYEWNDQESYSKINALKSSNAKLKTLLSVGGASNGEAPLNSTLSSEENMRHFVNQSIAFIIENGFDGINLEFSGKRNKEKFADLVTMLREGVDKVSATHPMEIAMFGPTAQDFIDGSFAVARLSQELDFVILGTFYFQGDPNTLALHTALYPKRPDSGEWSTSNTAWAVDSWMERGMPKDKIVIIVATTAVKYTLDDVTNHRPGDGATKGDTVGFQETCTFIKDSNAQCYQDNQQVGDYCVRGNTWISFDGSSTLTYKAEWVIQHGLGGIATWTLDRDDFSNSCTMGAYNLTKSWTSVLSDASKQ</sequence>
<dbReference type="PANTHER" id="PTHR11177">
    <property type="entry name" value="CHITINASE"/>
    <property type="match status" value="1"/>
</dbReference>
<dbReference type="SUPFAM" id="SSF54556">
    <property type="entry name" value="Chitinase insertion domain"/>
    <property type="match status" value="1"/>
</dbReference>
<evidence type="ECO:0000313" key="1">
    <source>
        <dbReference type="EMBL" id="CAH1781728.1"/>
    </source>
</evidence>
<dbReference type="AlphaFoldDB" id="A0A8J1YD61"/>
<accession>A0A8J1YD61</accession>
<dbReference type="Gene3D" id="3.10.50.10">
    <property type="match status" value="1"/>
</dbReference>
<proteinExistence type="predicted"/>
<comment type="caution">
    <text evidence="1">The sequence shown here is derived from an EMBL/GenBank/DDBJ whole genome shotgun (WGS) entry which is preliminary data.</text>
</comment>
<dbReference type="PANTHER" id="PTHR11177:SF317">
    <property type="entry name" value="CHITINASE 12-RELATED"/>
    <property type="match status" value="1"/>
</dbReference>
<dbReference type="PROSITE" id="PS51910">
    <property type="entry name" value="GH18_2"/>
    <property type="match status" value="1"/>
</dbReference>
<gene>
    <name evidence="1" type="ORF">OFUS_LOCUS8271</name>
</gene>
<dbReference type="InterPro" id="IPR050314">
    <property type="entry name" value="Glycosyl_Hydrlase_18"/>
</dbReference>
<dbReference type="SUPFAM" id="SSF57414">
    <property type="entry name" value="Hairpin loop containing domain-like"/>
    <property type="match status" value="1"/>
</dbReference>
<organism evidence="1 2">
    <name type="scientific">Owenia fusiformis</name>
    <name type="common">Polychaete worm</name>
    <dbReference type="NCBI Taxonomy" id="6347"/>
    <lineage>
        <taxon>Eukaryota</taxon>
        <taxon>Metazoa</taxon>
        <taxon>Spiralia</taxon>
        <taxon>Lophotrochozoa</taxon>
        <taxon>Annelida</taxon>
        <taxon>Polychaeta</taxon>
        <taxon>Sedentaria</taxon>
        <taxon>Canalipalpata</taxon>
        <taxon>Sabellida</taxon>
        <taxon>Oweniida</taxon>
        <taxon>Oweniidae</taxon>
        <taxon>Owenia</taxon>
    </lineage>
</organism>
<name>A0A8J1YD61_OWEFU</name>
<dbReference type="Gene3D" id="3.20.20.80">
    <property type="entry name" value="Glycosidases"/>
    <property type="match status" value="1"/>
</dbReference>
<dbReference type="GO" id="GO:0006032">
    <property type="term" value="P:chitin catabolic process"/>
    <property type="evidence" value="ECO:0007669"/>
    <property type="project" value="TreeGrafter"/>
</dbReference>
<dbReference type="GO" id="GO:0008061">
    <property type="term" value="F:chitin binding"/>
    <property type="evidence" value="ECO:0007669"/>
    <property type="project" value="InterPro"/>
</dbReference>
<keyword evidence="2" id="KW-1185">Reference proteome</keyword>
<dbReference type="GO" id="GO:0005975">
    <property type="term" value="P:carbohydrate metabolic process"/>
    <property type="evidence" value="ECO:0007669"/>
    <property type="project" value="InterPro"/>
</dbReference>
<dbReference type="Proteomes" id="UP000749559">
    <property type="component" value="Unassembled WGS sequence"/>
</dbReference>
<dbReference type="EMBL" id="CAIIXF020000004">
    <property type="protein sequence ID" value="CAH1781728.1"/>
    <property type="molecule type" value="Genomic_DNA"/>
</dbReference>
<protein>
    <submittedName>
        <fullName evidence="1">Uncharacterized protein</fullName>
    </submittedName>
</protein>
<dbReference type="Pfam" id="PF00704">
    <property type="entry name" value="Glyco_hydro_18"/>
    <property type="match status" value="1"/>
</dbReference>
<dbReference type="GO" id="GO:0004568">
    <property type="term" value="F:chitinase activity"/>
    <property type="evidence" value="ECO:0007669"/>
    <property type="project" value="TreeGrafter"/>
</dbReference>
<reference evidence="1" key="1">
    <citation type="submission" date="2022-03" db="EMBL/GenBank/DDBJ databases">
        <authorList>
            <person name="Martin C."/>
        </authorList>
    </citation>
    <scope>NUCLEOTIDE SEQUENCE</scope>
</reference>
<dbReference type="SMART" id="SM00636">
    <property type="entry name" value="Glyco_18"/>
    <property type="match status" value="1"/>
</dbReference>
<dbReference type="InterPro" id="IPR017853">
    <property type="entry name" value="GH"/>
</dbReference>
<evidence type="ECO:0000313" key="2">
    <source>
        <dbReference type="Proteomes" id="UP000749559"/>
    </source>
</evidence>